<dbReference type="PROSITE" id="PS51755">
    <property type="entry name" value="OMPR_PHOB"/>
    <property type="match status" value="1"/>
</dbReference>
<evidence type="ECO:0000256" key="2">
    <source>
        <dbReference type="ARBA" id="ARBA00023015"/>
    </source>
</evidence>
<gene>
    <name evidence="9" type="ORF">GCM10009560_08340</name>
</gene>
<feature type="repeat" description="TPR" evidence="5">
    <location>
        <begin position="893"/>
        <end position="926"/>
    </location>
</feature>
<keyword evidence="2" id="KW-0805">Transcription regulation</keyword>
<evidence type="ECO:0000259" key="8">
    <source>
        <dbReference type="PROSITE" id="PS51755"/>
    </source>
</evidence>
<keyword evidence="5" id="KW-0802">TPR repeat</keyword>
<dbReference type="SUPFAM" id="SSF48452">
    <property type="entry name" value="TPR-like"/>
    <property type="match status" value="3"/>
</dbReference>
<dbReference type="InterPro" id="IPR036388">
    <property type="entry name" value="WH-like_DNA-bd_sf"/>
</dbReference>
<dbReference type="InterPro" id="IPR016032">
    <property type="entry name" value="Sig_transdc_resp-reg_C-effctor"/>
</dbReference>
<dbReference type="Gene3D" id="1.10.10.10">
    <property type="entry name" value="Winged helix-like DNA-binding domain superfamily/Winged helix DNA-binding domain"/>
    <property type="match status" value="1"/>
</dbReference>
<evidence type="ECO:0000256" key="7">
    <source>
        <dbReference type="SAM" id="MobiDB-lite"/>
    </source>
</evidence>
<dbReference type="InterPro" id="IPR051677">
    <property type="entry name" value="AfsR-DnrI-RedD_regulator"/>
</dbReference>
<accession>A0ABN1NQD9</accession>
<dbReference type="Pfam" id="PF17874">
    <property type="entry name" value="TPR_MalT"/>
    <property type="match status" value="1"/>
</dbReference>
<dbReference type="PANTHER" id="PTHR35807:SF1">
    <property type="entry name" value="TRANSCRIPTIONAL REGULATOR REDD"/>
    <property type="match status" value="1"/>
</dbReference>
<dbReference type="SMART" id="SM00028">
    <property type="entry name" value="TPR"/>
    <property type="match status" value="7"/>
</dbReference>
<feature type="domain" description="OmpR/PhoB-type" evidence="8">
    <location>
        <begin position="1"/>
        <end position="97"/>
    </location>
</feature>
<dbReference type="SUPFAM" id="SSF46894">
    <property type="entry name" value="C-terminal effector domain of the bipartite response regulators"/>
    <property type="match status" value="1"/>
</dbReference>
<evidence type="ECO:0000313" key="9">
    <source>
        <dbReference type="EMBL" id="GAA0914674.1"/>
    </source>
</evidence>
<reference evidence="9 10" key="1">
    <citation type="journal article" date="2019" name="Int. J. Syst. Evol. Microbiol.">
        <title>The Global Catalogue of Microorganisms (GCM) 10K type strain sequencing project: providing services to taxonomists for standard genome sequencing and annotation.</title>
        <authorList>
            <consortium name="The Broad Institute Genomics Platform"/>
            <consortium name="The Broad Institute Genome Sequencing Center for Infectious Disease"/>
            <person name="Wu L."/>
            <person name="Ma J."/>
        </authorList>
    </citation>
    <scope>NUCLEOTIDE SEQUENCE [LARGE SCALE GENOMIC DNA]</scope>
    <source>
        <strain evidence="9 10">JCM 11136</strain>
    </source>
</reference>
<dbReference type="SUPFAM" id="SSF52540">
    <property type="entry name" value="P-loop containing nucleoside triphosphate hydrolases"/>
    <property type="match status" value="1"/>
</dbReference>
<dbReference type="EMBL" id="BAAAHQ010000002">
    <property type="protein sequence ID" value="GAA0914674.1"/>
    <property type="molecule type" value="Genomic_DNA"/>
</dbReference>
<dbReference type="PRINTS" id="PR00364">
    <property type="entry name" value="DISEASERSIST"/>
</dbReference>
<dbReference type="RefSeq" id="WP_343948333.1">
    <property type="nucleotide sequence ID" value="NZ_BAAAHQ010000002.1"/>
</dbReference>
<sequence>MFEFRLLGAVEAHANGRRVGLGPRKQRLTFAVLALEANHPVTVERLVELNWPIDRPRTAEHAIRVSVSLLRSILGDIDPTQSQVTLTAQGAGYVLRIDPQRIDAHRFRGLLRQARTEPDDERRVALLDQGLSLWHGPALDGAASPETQERLGRGLEESRLVAVEDRIDAGLRLGRHRQLLDELTELTRCHPFRERLTCQLMIALYRSGQTHTALEEARRARRRLTDELGIDPSLELQRLEVAILRNDPVLLPRPDRVLSAGPPASAVPAQLPRSVSDFTGRAGQLRWLDEHREDHAGGPVTIALTGAAGVGKTALALYWAHRARERFPDGQLYVDLRGFASMPPVRPEQALARLLRSLGVAAEQVPPDADEAAALYRTLLADKRVLVLLDNASTPDQVRTLLPGAPACLALVTSRDRLSGLVALDGARELPLGVLDAAEARALLGRILGADRISQESGAAAELARLCDHLPLALRIAAINLSRQPERAVADAVTELAGSDRLGALQVDGDGQAAVRAAFDQSYAALDPADQRLFRILGLSPCPDLTAQTSAVLAGGPAGPVQRALDRLERTHLILRTAPGRYGFHDLIRLYARELATPEERDGALSRLFGFYLRVADEAKRLLYPQALQLAARPRPPSAAQARPDTAVRPHPPSAAPARRPLPASAPQARLDPLGHPSPASAATAGFDTVAQTESSPLTFGAPAAALAWLDAERSGLVAAITHAAEDGPREVAWRLADTLRGYLSLRRDHDWPAVAEAARTAAAQDGDLSAQAATELSMAQACQSRGLHQQAFDHYTQALRLARRAGWRECECAVLNNLGNVHWKLGRLQEAADHYGKAIAISRQTGQNTIHATSLANLSMVHRSQGRLTRAADLQHEALGRCRHAGYRNGEAITLANLGEIYHDLGELDRALGYLDAALPLFRQSGNRYGEVLVLTALAAVHRDAGRLGDALDLADQAVDLAVAIGDRRAEADTLNTRATVLTCLGRPEQAAEEHGRALDIAREVGNPQPRLESLIGLAGAHSLLGHLELASAHGREALDVARARGFRQLEEQALGVLATVGTRAESSMPFTTETE</sequence>
<dbReference type="InterPro" id="IPR003593">
    <property type="entry name" value="AAA+_ATPase"/>
</dbReference>
<dbReference type="InterPro" id="IPR005158">
    <property type="entry name" value="BTAD"/>
</dbReference>
<dbReference type="Gene3D" id="1.25.40.10">
    <property type="entry name" value="Tetratricopeptide repeat domain"/>
    <property type="match status" value="2"/>
</dbReference>
<name>A0ABN1NQD9_9ACTN</name>
<feature type="DNA-binding region" description="OmpR/PhoB-type" evidence="6">
    <location>
        <begin position="1"/>
        <end position="97"/>
    </location>
</feature>
<keyword evidence="3 6" id="KW-0238">DNA-binding</keyword>
<dbReference type="SMART" id="SM00862">
    <property type="entry name" value="Trans_reg_C"/>
    <property type="match status" value="1"/>
</dbReference>
<proteinExistence type="inferred from homology"/>
<dbReference type="InterPro" id="IPR001867">
    <property type="entry name" value="OmpR/PhoB-type_DNA-bd"/>
</dbReference>
<dbReference type="Proteomes" id="UP001501578">
    <property type="component" value="Unassembled WGS sequence"/>
</dbReference>
<feature type="region of interest" description="Disordered" evidence="7">
    <location>
        <begin position="633"/>
        <end position="683"/>
    </location>
</feature>
<comment type="caution">
    <text evidence="9">The sequence shown here is derived from an EMBL/GenBank/DDBJ whole genome shotgun (WGS) entry which is preliminary data.</text>
</comment>
<evidence type="ECO:0000256" key="1">
    <source>
        <dbReference type="ARBA" id="ARBA00005820"/>
    </source>
</evidence>
<dbReference type="Pfam" id="PF13424">
    <property type="entry name" value="TPR_12"/>
    <property type="match status" value="1"/>
</dbReference>
<protein>
    <submittedName>
        <fullName evidence="9">BTAD domain-containing putative transcriptional regulator</fullName>
    </submittedName>
</protein>
<dbReference type="Pfam" id="PF03704">
    <property type="entry name" value="BTAD"/>
    <property type="match status" value="1"/>
</dbReference>
<evidence type="ECO:0000256" key="4">
    <source>
        <dbReference type="ARBA" id="ARBA00023163"/>
    </source>
</evidence>
<dbReference type="InterPro" id="IPR041617">
    <property type="entry name" value="TPR_MalT"/>
</dbReference>
<feature type="repeat" description="TPR" evidence="5">
    <location>
        <begin position="813"/>
        <end position="846"/>
    </location>
</feature>
<dbReference type="Gene3D" id="3.40.50.300">
    <property type="entry name" value="P-loop containing nucleotide triphosphate hydrolases"/>
    <property type="match status" value="1"/>
</dbReference>
<dbReference type="PANTHER" id="PTHR35807">
    <property type="entry name" value="TRANSCRIPTIONAL REGULATOR REDD-RELATED"/>
    <property type="match status" value="1"/>
</dbReference>
<evidence type="ECO:0000256" key="5">
    <source>
        <dbReference type="PROSITE-ProRule" id="PRU00339"/>
    </source>
</evidence>
<dbReference type="SMART" id="SM01043">
    <property type="entry name" value="BTAD"/>
    <property type="match status" value="1"/>
</dbReference>
<feature type="compositionally biased region" description="Low complexity" evidence="7">
    <location>
        <begin position="656"/>
        <end position="670"/>
    </location>
</feature>
<feature type="compositionally biased region" description="Low complexity" evidence="7">
    <location>
        <begin position="633"/>
        <end position="649"/>
    </location>
</feature>
<dbReference type="InterPro" id="IPR027417">
    <property type="entry name" value="P-loop_NTPase"/>
</dbReference>
<dbReference type="InterPro" id="IPR011990">
    <property type="entry name" value="TPR-like_helical_dom_sf"/>
</dbReference>
<dbReference type="CDD" id="cd15831">
    <property type="entry name" value="BTAD"/>
    <property type="match status" value="1"/>
</dbReference>
<organism evidence="9 10">
    <name type="scientific">Nonomuraea longicatena</name>
    <dbReference type="NCBI Taxonomy" id="83682"/>
    <lineage>
        <taxon>Bacteria</taxon>
        <taxon>Bacillati</taxon>
        <taxon>Actinomycetota</taxon>
        <taxon>Actinomycetes</taxon>
        <taxon>Streptosporangiales</taxon>
        <taxon>Streptosporangiaceae</taxon>
        <taxon>Nonomuraea</taxon>
    </lineage>
</organism>
<evidence type="ECO:0000256" key="3">
    <source>
        <dbReference type="ARBA" id="ARBA00023125"/>
    </source>
</evidence>
<comment type="similarity">
    <text evidence="1">Belongs to the AfsR/DnrI/RedD regulatory family.</text>
</comment>
<dbReference type="PROSITE" id="PS50005">
    <property type="entry name" value="TPR"/>
    <property type="match status" value="2"/>
</dbReference>
<evidence type="ECO:0000256" key="6">
    <source>
        <dbReference type="PROSITE-ProRule" id="PRU01091"/>
    </source>
</evidence>
<keyword evidence="10" id="KW-1185">Reference proteome</keyword>
<dbReference type="SMART" id="SM00382">
    <property type="entry name" value="AAA"/>
    <property type="match status" value="1"/>
</dbReference>
<evidence type="ECO:0000313" key="10">
    <source>
        <dbReference type="Proteomes" id="UP001501578"/>
    </source>
</evidence>
<keyword evidence="4" id="KW-0804">Transcription</keyword>
<dbReference type="InterPro" id="IPR019734">
    <property type="entry name" value="TPR_rpt"/>
</dbReference>